<gene>
    <name evidence="4" type="ORF">SNE40_012351</name>
</gene>
<dbReference type="EMBL" id="JAZGQO010000008">
    <property type="protein sequence ID" value="KAK6180150.1"/>
    <property type="molecule type" value="Genomic_DNA"/>
</dbReference>
<evidence type="ECO:0000256" key="1">
    <source>
        <dbReference type="ARBA" id="ARBA00022729"/>
    </source>
</evidence>
<evidence type="ECO:0000313" key="5">
    <source>
        <dbReference type="Proteomes" id="UP001347796"/>
    </source>
</evidence>
<protein>
    <recommendedName>
        <fullName evidence="3">Solute-binding protein family 3/N-terminal domain-containing protein</fullName>
    </recommendedName>
</protein>
<evidence type="ECO:0000259" key="3">
    <source>
        <dbReference type="Pfam" id="PF00497"/>
    </source>
</evidence>
<organism evidence="4 5">
    <name type="scientific">Patella caerulea</name>
    <name type="common">Rayed Mediterranean limpet</name>
    <dbReference type="NCBI Taxonomy" id="87958"/>
    <lineage>
        <taxon>Eukaryota</taxon>
        <taxon>Metazoa</taxon>
        <taxon>Spiralia</taxon>
        <taxon>Lophotrochozoa</taxon>
        <taxon>Mollusca</taxon>
        <taxon>Gastropoda</taxon>
        <taxon>Patellogastropoda</taxon>
        <taxon>Patelloidea</taxon>
        <taxon>Patellidae</taxon>
        <taxon>Patella</taxon>
    </lineage>
</organism>
<dbReference type="AlphaFoldDB" id="A0AAN8Q0S7"/>
<keyword evidence="5" id="KW-1185">Reference proteome</keyword>
<proteinExistence type="predicted"/>
<feature type="signal peptide" evidence="2">
    <location>
        <begin position="1"/>
        <end position="22"/>
    </location>
</feature>
<feature type="domain" description="Solute-binding protein family 3/N-terminal" evidence="3">
    <location>
        <begin position="47"/>
        <end position="263"/>
    </location>
</feature>
<name>A0AAN8Q0S7_PATCE</name>
<evidence type="ECO:0000313" key="4">
    <source>
        <dbReference type="EMBL" id="KAK6180150.1"/>
    </source>
</evidence>
<accession>A0AAN8Q0S7</accession>
<feature type="chain" id="PRO_5042895090" description="Solute-binding protein family 3/N-terminal domain-containing protein" evidence="2">
    <location>
        <begin position="23"/>
        <end position="305"/>
    </location>
</feature>
<dbReference type="Pfam" id="PF00497">
    <property type="entry name" value="SBP_bac_3"/>
    <property type="match status" value="1"/>
</dbReference>
<keyword evidence="1 2" id="KW-0732">Signal</keyword>
<dbReference type="Gene3D" id="3.40.190.10">
    <property type="entry name" value="Periplasmic binding protein-like II"/>
    <property type="match status" value="2"/>
</dbReference>
<dbReference type="SUPFAM" id="SSF53850">
    <property type="entry name" value="Periplasmic binding protein-like II"/>
    <property type="match status" value="1"/>
</dbReference>
<dbReference type="Proteomes" id="UP001347796">
    <property type="component" value="Unassembled WGS sequence"/>
</dbReference>
<reference evidence="4 5" key="1">
    <citation type="submission" date="2024-01" db="EMBL/GenBank/DDBJ databases">
        <title>The genome of the rayed Mediterranean limpet Patella caerulea (Linnaeus, 1758).</title>
        <authorList>
            <person name="Anh-Thu Weber A."/>
            <person name="Halstead-Nussloch G."/>
        </authorList>
    </citation>
    <scope>NUCLEOTIDE SEQUENCE [LARGE SCALE GENOMIC DNA]</scope>
    <source>
        <strain evidence="4">AATW-2023a</strain>
        <tissue evidence="4">Whole specimen</tissue>
    </source>
</reference>
<dbReference type="PANTHER" id="PTHR35936:SF19">
    <property type="entry name" value="AMINO-ACID-BINDING PROTEIN YXEM-RELATED"/>
    <property type="match status" value="1"/>
</dbReference>
<dbReference type="PANTHER" id="PTHR35936">
    <property type="entry name" value="MEMBRANE-BOUND LYTIC MUREIN TRANSGLYCOSYLASE F"/>
    <property type="match status" value="1"/>
</dbReference>
<comment type="caution">
    <text evidence="4">The sequence shown here is derived from an EMBL/GenBank/DDBJ whole genome shotgun (WGS) entry which is preliminary data.</text>
</comment>
<evidence type="ECO:0000256" key="2">
    <source>
        <dbReference type="SAM" id="SignalP"/>
    </source>
</evidence>
<dbReference type="InterPro" id="IPR001638">
    <property type="entry name" value="Solute-binding_3/MltF_N"/>
</dbReference>
<sequence>MNSQTWSILTVVLVVFVVNTECQYLKFKPYTSLMAAPDPDDKVWTFAVSGRIKIYSYLDKQGKLSGWTVDFVNEVCKQARKKCSMVLAEFTECTYTDRNINYPGRGLNAGWFDACTGYTVTEDRLSTYDMSLAYLKAVSTFAVLPGNPSGFDPSLDDYSNFTITHLTGACSNAACMTRFGKKYGNIKIAANLPDAKQILANKEADALFYPRDNVTDLDNLSPKFHCEIKNSGTGIMAKKGSPLVAWWNPVFAKWTKSGGFARFCKRASKKYNFEFECLSSPTRDFSDYLPHEDKPAWSNLFSPNL</sequence>